<keyword evidence="2" id="KW-1185">Reference proteome</keyword>
<reference evidence="1" key="1">
    <citation type="submission" date="2023-10" db="EMBL/GenBank/DDBJ databases">
        <authorList>
            <person name="Rodriguez Cubillos JULIANA M."/>
            <person name="De Vega J."/>
        </authorList>
    </citation>
    <scope>NUCLEOTIDE SEQUENCE</scope>
</reference>
<protein>
    <submittedName>
        <fullName evidence="1">Uncharacterized protein</fullName>
    </submittedName>
</protein>
<name>A0ACB0I9F0_TRIPR</name>
<dbReference type="EMBL" id="CASHSV030000001">
    <property type="protein sequence ID" value="CAJ2628702.1"/>
    <property type="molecule type" value="Genomic_DNA"/>
</dbReference>
<gene>
    <name evidence="1" type="ORF">MILVUS5_LOCUS854</name>
</gene>
<sequence length="116" mass="13073">MACLLSTSFTVPLCVNKEQVHQLDYALSKLSWKSTITTAQNIIGSCSCSSNKHILFIEGRRSCQHCSMSLARLLHDTYSYKWNVNYFTEVVISGYWVGPDVDDGWGFVEAVIDQIT</sequence>
<organism evidence="1 2">
    <name type="scientific">Trifolium pratense</name>
    <name type="common">Red clover</name>
    <dbReference type="NCBI Taxonomy" id="57577"/>
    <lineage>
        <taxon>Eukaryota</taxon>
        <taxon>Viridiplantae</taxon>
        <taxon>Streptophyta</taxon>
        <taxon>Embryophyta</taxon>
        <taxon>Tracheophyta</taxon>
        <taxon>Spermatophyta</taxon>
        <taxon>Magnoliopsida</taxon>
        <taxon>eudicotyledons</taxon>
        <taxon>Gunneridae</taxon>
        <taxon>Pentapetalae</taxon>
        <taxon>rosids</taxon>
        <taxon>fabids</taxon>
        <taxon>Fabales</taxon>
        <taxon>Fabaceae</taxon>
        <taxon>Papilionoideae</taxon>
        <taxon>50 kb inversion clade</taxon>
        <taxon>NPAAA clade</taxon>
        <taxon>Hologalegina</taxon>
        <taxon>IRL clade</taxon>
        <taxon>Trifolieae</taxon>
        <taxon>Trifolium</taxon>
    </lineage>
</organism>
<evidence type="ECO:0000313" key="2">
    <source>
        <dbReference type="Proteomes" id="UP001177021"/>
    </source>
</evidence>
<proteinExistence type="predicted"/>
<dbReference type="Proteomes" id="UP001177021">
    <property type="component" value="Unassembled WGS sequence"/>
</dbReference>
<accession>A0ACB0I9F0</accession>
<evidence type="ECO:0000313" key="1">
    <source>
        <dbReference type="EMBL" id="CAJ2628702.1"/>
    </source>
</evidence>
<comment type="caution">
    <text evidence="1">The sequence shown here is derived from an EMBL/GenBank/DDBJ whole genome shotgun (WGS) entry which is preliminary data.</text>
</comment>